<dbReference type="SUPFAM" id="SSF56925">
    <property type="entry name" value="OMPA-like"/>
    <property type="match status" value="1"/>
</dbReference>
<keyword evidence="3" id="KW-1185">Reference proteome</keyword>
<dbReference type="AlphaFoldDB" id="A0A316EC77"/>
<dbReference type="InterPro" id="IPR011250">
    <property type="entry name" value="OMP/PagP_B-barrel"/>
</dbReference>
<name>A0A316EC77_9BACT</name>
<dbReference type="RefSeq" id="WP_109741475.1">
    <property type="nucleotide sequence ID" value="NZ_QGGO01000003.1"/>
</dbReference>
<dbReference type="EMBL" id="QGGO01000003">
    <property type="protein sequence ID" value="PWK28482.1"/>
    <property type="molecule type" value="Genomic_DNA"/>
</dbReference>
<reference evidence="2 3" key="1">
    <citation type="submission" date="2018-05" db="EMBL/GenBank/DDBJ databases">
        <title>Genomic Encyclopedia of Archaeal and Bacterial Type Strains, Phase II (KMG-II): from individual species to whole genera.</title>
        <authorList>
            <person name="Goeker M."/>
        </authorList>
    </citation>
    <scope>NUCLEOTIDE SEQUENCE [LARGE SCALE GENOMIC DNA]</scope>
    <source>
        <strain evidence="2 3">DSM 22214</strain>
    </source>
</reference>
<proteinExistence type="predicted"/>
<dbReference type="OrthoDB" id="1427853at2"/>
<feature type="signal peptide" evidence="1">
    <location>
        <begin position="1"/>
        <end position="23"/>
    </location>
</feature>
<evidence type="ECO:0008006" key="4">
    <source>
        <dbReference type="Google" id="ProtNLM"/>
    </source>
</evidence>
<evidence type="ECO:0000313" key="3">
    <source>
        <dbReference type="Proteomes" id="UP000245489"/>
    </source>
</evidence>
<feature type="chain" id="PRO_5016301218" description="Outer membrane protein with beta-barrel domain" evidence="1">
    <location>
        <begin position="24"/>
        <end position="189"/>
    </location>
</feature>
<keyword evidence="1" id="KW-0732">Signal</keyword>
<gene>
    <name evidence="2" type="ORF">LV89_00686</name>
</gene>
<evidence type="ECO:0000256" key="1">
    <source>
        <dbReference type="SAM" id="SignalP"/>
    </source>
</evidence>
<comment type="caution">
    <text evidence="2">The sequence shown here is derived from an EMBL/GenBank/DDBJ whole genome shotgun (WGS) entry which is preliminary data.</text>
</comment>
<accession>A0A316EC77</accession>
<sequence>MFKKQIFVALCLFVTPIISNGQAKESPQKDENTYLEKGTWLLGGNLSYINVSTKYASQSYSNGLFLGSISAANMVTPNIAIGGKITYVNSSNTGAAILGPMARYYFNNNKPAMPFLLGEVTVNTNGGSAGYNLGAGLANFLSKNVSIDMIATYGNSYSLGGIPYGATSNLMGPSIGVFALQAGLQIYIP</sequence>
<protein>
    <recommendedName>
        <fullName evidence="4">Outer membrane protein with beta-barrel domain</fullName>
    </recommendedName>
</protein>
<organism evidence="2 3">
    <name type="scientific">Arcicella aurantiaca</name>
    <dbReference type="NCBI Taxonomy" id="591202"/>
    <lineage>
        <taxon>Bacteria</taxon>
        <taxon>Pseudomonadati</taxon>
        <taxon>Bacteroidota</taxon>
        <taxon>Cytophagia</taxon>
        <taxon>Cytophagales</taxon>
        <taxon>Flectobacillaceae</taxon>
        <taxon>Arcicella</taxon>
    </lineage>
</organism>
<dbReference type="Proteomes" id="UP000245489">
    <property type="component" value="Unassembled WGS sequence"/>
</dbReference>
<evidence type="ECO:0000313" key="2">
    <source>
        <dbReference type="EMBL" id="PWK28482.1"/>
    </source>
</evidence>